<dbReference type="InterPro" id="IPR005911">
    <property type="entry name" value="YhcC-like"/>
</dbReference>
<dbReference type="GO" id="GO:0046872">
    <property type="term" value="F:metal ion binding"/>
    <property type="evidence" value="ECO:0007669"/>
    <property type="project" value="UniProtKB-KW"/>
</dbReference>
<dbReference type="PANTHER" id="PTHR11135">
    <property type="entry name" value="HISTONE ACETYLTRANSFERASE-RELATED"/>
    <property type="match status" value="1"/>
</dbReference>
<dbReference type="Proteomes" id="UP000243361">
    <property type="component" value="Unassembled WGS sequence"/>
</dbReference>
<gene>
    <name evidence="8" type="ORF">B0D84_02120</name>
</gene>
<dbReference type="GO" id="GO:0051539">
    <property type="term" value="F:4 iron, 4 sulfur cluster binding"/>
    <property type="evidence" value="ECO:0007669"/>
    <property type="project" value="UniProtKB-KW"/>
</dbReference>
<dbReference type="Pfam" id="PF16199">
    <property type="entry name" value="Radical_SAM_C"/>
    <property type="match status" value="1"/>
</dbReference>
<evidence type="ECO:0000256" key="3">
    <source>
        <dbReference type="ARBA" id="ARBA00022691"/>
    </source>
</evidence>
<dbReference type="InterPro" id="IPR058240">
    <property type="entry name" value="rSAM_sf"/>
</dbReference>
<evidence type="ECO:0000256" key="5">
    <source>
        <dbReference type="ARBA" id="ARBA00023004"/>
    </source>
</evidence>
<name>A0A657PMW9_9GAMM</name>
<dbReference type="InterPro" id="IPR006638">
    <property type="entry name" value="Elp3/MiaA/NifB-like_rSAM"/>
</dbReference>
<evidence type="ECO:0000313" key="8">
    <source>
        <dbReference type="EMBL" id="OQX35753.1"/>
    </source>
</evidence>
<feature type="domain" description="Radical SAM core" evidence="7">
    <location>
        <begin position="17"/>
        <end position="257"/>
    </location>
</feature>
<dbReference type="SFLD" id="SFLDS00029">
    <property type="entry name" value="Radical_SAM"/>
    <property type="match status" value="1"/>
</dbReference>
<dbReference type="Gene3D" id="3.80.30.20">
    <property type="entry name" value="tm_1862 like domain"/>
    <property type="match status" value="1"/>
</dbReference>
<dbReference type="InterPro" id="IPR032432">
    <property type="entry name" value="Radical_SAM_C"/>
</dbReference>
<evidence type="ECO:0000256" key="1">
    <source>
        <dbReference type="ARBA" id="ARBA00001966"/>
    </source>
</evidence>
<dbReference type="InterPro" id="IPR023404">
    <property type="entry name" value="rSAM_horseshoe"/>
</dbReference>
<evidence type="ECO:0000256" key="6">
    <source>
        <dbReference type="ARBA" id="ARBA00023014"/>
    </source>
</evidence>
<dbReference type="InterPro" id="IPR007197">
    <property type="entry name" value="rSAM"/>
</dbReference>
<keyword evidence="9" id="KW-1185">Reference proteome</keyword>
<comment type="caution">
    <text evidence="8">The sequence shown here is derived from an EMBL/GenBank/DDBJ whole genome shotgun (WGS) entry which is preliminary data.</text>
</comment>
<keyword evidence="2" id="KW-0004">4Fe-4S</keyword>
<protein>
    <submittedName>
        <fullName evidence="8">TIGR01212 family radical SAM protein</fullName>
    </submittedName>
</protein>
<dbReference type="PROSITE" id="PS51918">
    <property type="entry name" value="RADICAL_SAM"/>
    <property type="match status" value="1"/>
</dbReference>
<dbReference type="SFLD" id="SFLDG01091">
    <property type="entry name" value="uncharacterized_CHP01210-like"/>
    <property type="match status" value="1"/>
</dbReference>
<dbReference type="SUPFAM" id="SSF102114">
    <property type="entry name" value="Radical SAM enzymes"/>
    <property type="match status" value="1"/>
</dbReference>
<dbReference type="GO" id="GO:0003824">
    <property type="term" value="F:catalytic activity"/>
    <property type="evidence" value="ECO:0007669"/>
    <property type="project" value="InterPro"/>
</dbReference>
<dbReference type="Pfam" id="PF04055">
    <property type="entry name" value="Radical_SAM"/>
    <property type="match status" value="1"/>
</dbReference>
<evidence type="ECO:0000313" key="9">
    <source>
        <dbReference type="Proteomes" id="UP000243361"/>
    </source>
</evidence>
<proteinExistence type="predicted"/>
<evidence type="ECO:0000256" key="2">
    <source>
        <dbReference type="ARBA" id="ARBA00022485"/>
    </source>
</evidence>
<dbReference type="NCBIfam" id="TIGR01212">
    <property type="entry name" value="TIGR01212 family radical SAM protein"/>
    <property type="match status" value="1"/>
</dbReference>
<dbReference type="PANTHER" id="PTHR11135:SF1">
    <property type="entry name" value="PROTEIN YHCC"/>
    <property type="match status" value="1"/>
</dbReference>
<comment type="cofactor">
    <cofactor evidence="1">
        <name>[4Fe-4S] cluster</name>
        <dbReference type="ChEBI" id="CHEBI:49883"/>
    </cofactor>
</comment>
<evidence type="ECO:0000256" key="4">
    <source>
        <dbReference type="ARBA" id="ARBA00022723"/>
    </source>
</evidence>
<dbReference type="InterPro" id="IPR039661">
    <property type="entry name" value="ELP3"/>
</dbReference>
<reference evidence="8" key="1">
    <citation type="submission" date="2017-02" db="EMBL/GenBank/DDBJ databases">
        <title>Novel co-symbiosis in the unique lucinid bivalve Phacoides pectinatus.</title>
        <authorList>
            <person name="Lim S.J."/>
            <person name="Davis B.G."/>
            <person name="Gill D.E."/>
            <person name="Engel A.S."/>
            <person name="Anderson L.C."/>
            <person name="Campbell B.J."/>
        </authorList>
    </citation>
    <scope>NUCLEOTIDE SEQUENCE [LARGE SCALE GENOMIC DNA]</scope>
    <source>
        <strain evidence="8">LUC13016_P6</strain>
    </source>
</reference>
<evidence type="ECO:0000259" key="7">
    <source>
        <dbReference type="PROSITE" id="PS51918"/>
    </source>
</evidence>
<dbReference type="SFLD" id="SFLDG01086">
    <property type="entry name" value="elongater_protein-like"/>
    <property type="match status" value="1"/>
</dbReference>
<dbReference type="EMBL" id="MUIE01000152">
    <property type="protein sequence ID" value="OQX35753.1"/>
    <property type="molecule type" value="Genomic_DNA"/>
</dbReference>
<dbReference type="CDD" id="cd01335">
    <property type="entry name" value="Radical_SAM"/>
    <property type="match status" value="1"/>
</dbReference>
<keyword evidence="5" id="KW-0408">Iron</keyword>
<keyword evidence="4" id="KW-0479">Metal-binding</keyword>
<dbReference type="SMART" id="SM00729">
    <property type="entry name" value="Elp3"/>
    <property type="match status" value="1"/>
</dbReference>
<keyword evidence="6" id="KW-0411">Iron-sulfur</keyword>
<dbReference type="AlphaFoldDB" id="A0A657PMW9"/>
<accession>A0A657PMW9</accession>
<sequence>MALSDRINTFGQDLLRRYGERVHKLAINAGFSCPNRDGSKGRGGCTFCNNASFNPSARETPPVAAQIEAGRRVIRRRTGARRYLAYFQAYTNTYADVARLADLYGQALAEPDVLGLSVGTRPDCVPEEVLDLLGGYRAQGHEVWLELGLQSAFDHTLRRVNRGHGFAEYAAAVKAAHRRGLPVCTHLIAGLPGEGGEEALESLRRVLELGVEGLKLHPLHVVKGTQLANQWRQGEFMPLSMQEYIALAADLVEWTPPEVVFHRATGTASLDILLAPAWCAKKWAVLNGIESELARRDSRQGARLERGLAPPSRCLAAAG</sequence>
<organism evidence="8 9">
    <name type="scientific">Candidatus Sedimenticola endophacoides</name>
    <dbReference type="NCBI Taxonomy" id="2548426"/>
    <lineage>
        <taxon>Bacteria</taxon>
        <taxon>Pseudomonadati</taxon>
        <taxon>Pseudomonadota</taxon>
        <taxon>Gammaproteobacteria</taxon>
        <taxon>Chromatiales</taxon>
        <taxon>Sedimenticolaceae</taxon>
        <taxon>Sedimenticola</taxon>
    </lineage>
</organism>
<keyword evidence="3" id="KW-0949">S-adenosyl-L-methionine</keyword>